<protein>
    <submittedName>
        <fullName evidence="1">Uncharacterized protein</fullName>
    </submittedName>
</protein>
<name>A0A8W8MKR0_MAGGI</name>
<evidence type="ECO:0000313" key="2">
    <source>
        <dbReference type="Proteomes" id="UP000005408"/>
    </source>
</evidence>
<dbReference type="Proteomes" id="UP000005408">
    <property type="component" value="Unassembled WGS sequence"/>
</dbReference>
<dbReference type="EnsemblMetazoa" id="G33547.1">
    <property type="protein sequence ID" value="G33547.1:cds"/>
    <property type="gene ID" value="G33547"/>
</dbReference>
<proteinExistence type="predicted"/>
<reference evidence="1" key="1">
    <citation type="submission" date="2022-08" db="UniProtKB">
        <authorList>
            <consortium name="EnsemblMetazoa"/>
        </authorList>
    </citation>
    <scope>IDENTIFICATION</scope>
    <source>
        <strain evidence="1">05x7-T-G4-1.051#20</strain>
    </source>
</reference>
<accession>A0A8W8MKR0</accession>
<keyword evidence="2" id="KW-1185">Reference proteome</keyword>
<organism evidence="1 2">
    <name type="scientific">Magallana gigas</name>
    <name type="common">Pacific oyster</name>
    <name type="synonym">Crassostrea gigas</name>
    <dbReference type="NCBI Taxonomy" id="29159"/>
    <lineage>
        <taxon>Eukaryota</taxon>
        <taxon>Metazoa</taxon>
        <taxon>Spiralia</taxon>
        <taxon>Lophotrochozoa</taxon>
        <taxon>Mollusca</taxon>
        <taxon>Bivalvia</taxon>
        <taxon>Autobranchia</taxon>
        <taxon>Pteriomorphia</taxon>
        <taxon>Ostreida</taxon>
        <taxon>Ostreoidea</taxon>
        <taxon>Ostreidae</taxon>
        <taxon>Magallana</taxon>
    </lineage>
</organism>
<sequence length="133" mass="15298">MVLASVATPLVILSKWLSKKCCKNIVEESDDDIQQTPPIPNPKFSPGQLSLVLLMVMHTPQSFITSTAEIEDQEKEEPVGHRTRHSCAKKLNLSKTSVVYERVRKELRECRGEVTKLKRKRHHLAKYENRIHL</sequence>
<evidence type="ECO:0000313" key="1">
    <source>
        <dbReference type="EnsemblMetazoa" id="G33547.1:cds"/>
    </source>
</evidence>
<dbReference type="AlphaFoldDB" id="A0A8W8MKR0"/>